<protein>
    <submittedName>
        <fullName evidence="1">Uncharacterized protein</fullName>
    </submittedName>
</protein>
<proteinExistence type="predicted"/>
<comment type="caution">
    <text evidence="1">The sequence shown here is derived from an EMBL/GenBank/DDBJ whole genome shotgun (WGS) entry which is preliminary data.</text>
</comment>
<accession>A0A4Y7U081</accession>
<gene>
    <name evidence="1" type="ORF">FA13DRAFT_1724050</name>
</gene>
<dbReference type="EMBL" id="QPFP01000001">
    <property type="protein sequence ID" value="TEB39836.1"/>
    <property type="molecule type" value="Genomic_DNA"/>
</dbReference>
<evidence type="ECO:0000313" key="1">
    <source>
        <dbReference type="EMBL" id="TEB39836.1"/>
    </source>
</evidence>
<reference evidence="1 2" key="1">
    <citation type="journal article" date="2019" name="Nat. Ecol. Evol.">
        <title>Megaphylogeny resolves global patterns of mushroom evolution.</title>
        <authorList>
            <person name="Varga T."/>
            <person name="Krizsan K."/>
            <person name="Foldi C."/>
            <person name="Dima B."/>
            <person name="Sanchez-Garcia M."/>
            <person name="Sanchez-Ramirez S."/>
            <person name="Szollosi G.J."/>
            <person name="Szarkandi J.G."/>
            <person name="Papp V."/>
            <person name="Albert L."/>
            <person name="Andreopoulos W."/>
            <person name="Angelini C."/>
            <person name="Antonin V."/>
            <person name="Barry K.W."/>
            <person name="Bougher N.L."/>
            <person name="Buchanan P."/>
            <person name="Buyck B."/>
            <person name="Bense V."/>
            <person name="Catcheside P."/>
            <person name="Chovatia M."/>
            <person name="Cooper J."/>
            <person name="Damon W."/>
            <person name="Desjardin D."/>
            <person name="Finy P."/>
            <person name="Geml J."/>
            <person name="Haridas S."/>
            <person name="Hughes K."/>
            <person name="Justo A."/>
            <person name="Karasinski D."/>
            <person name="Kautmanova I."/>
            <person name="Kiss B."/>
            <person name="Kocsube S."/>
            <person name="Kotiranta H."/>
            <person name="LaButti K.M."/>
            <person name="Lechner B.E."/>
            <person name="Liimatainen K."/>
            <person name="Lipzen A."/>
            <person name="Lukacs Z."/>
            <person name="Mihaltcheva S."/>
            <person name="Morgado L.N."/>
            <person name="Niskanen T."/>
            <person name="Noordeloos M.E."/>
            <person name="Ohm R.A."/>
            <person name="Ortiz-Santana B."/>
            <person name="Ovrebo C."/>
            <person name="Racz N."/>
            <person name="Riley R."/>
            <person name="Savchenko A."/>
            <person name="Shiryaev A."/>
            <person name="Soop K."/>
            <person name="Spirin V."/>
            <person name="Szebenyi C."/>
            <person name="Tomsovsky M."/>
            <person name="Tulloss R.E."/>
            <person name="Uehling J."/>
            <person name="Grigoriev I.V."/>
            <person name="Vagvolgyi C."/>
            <person name="Papp T."/>
            <person name="Martin F.M."/>
            <person name="Miettinen O."/>
            <person name="Hibbett D.S."/>
            <person name="Nagy L.G."/>
        </authorList>
    </citation>
    <scope>NUCLEOTIDE SEQUENCE [LARGE SCALE GENOMIC DNA]</scope>
    <source>
        <strain evidence="1 2">FP101781</strain>
    </source>
</reference>
<evidence type="ECO:0000313" key="2">
    <source>
        <dbReference type="Proteomes" id="UP000298030"/>
    </source>
</evidence>
<organism evidence="1 2">
    <name type="scientific">Coprinellus micaceus</name>
    <name type="common">Glistening ink-cap mushroom</name>
    <name type="synonym">Coprinus micaceus</name>
    <dbReference type="NCBI Taxonomy" id="71717"/>
    <lineage>
        <taxon>Eukaryota</taxon>
        <taxon>Fungi</taxon>
        <taxon>Dikarya</taxon>
        <taxon>Basidiomycota</taxon>
        <taxon>Agaricomycotina</taxon>
        <taxon>Agaricomycetes</taxon>
        <taxon>Agaricomycetidae</taxon>
        <taxon>Agaricales</taxon>
        <taxon>Agaricineae</taxon>
        <taxon>Psathyrellaceae</taxon>
        <taxon>Coprinellus</taxon>
    </lineage>
</organism>
<name>A0A4Y7U081_COPMI</name>
<dbReference type="AlphaFoldDB" id="A0A4Y7U081"/>
<keyword evidence="2" id="KW-1185">Reference proteome</keyword>
<dbReference type="Proteomes" id="UP000298030">
    <property type="component" value="Unassembled WGS sequence"/>
</dbReference>
<sequence>MEGSSQPLSPDHGVTRLVASFAGNKGDRKDATSPIRLSGVGDIPVGCSKYGGKHAPGVKRDFRRIEIRE</sequence>